<keyword evidence="1" id="KW-1133">Transmembrane helix</keyword>
<evidence type="ECO:0000256" key="1">
    <source>
        <dbReference type="SAM" id="Phobius"/>
    </source>
</evidence>
<dbReference type="AlphaFoldDB" id="A0A090QN85"/>
<proteinExistence type="predicted"/>
<keyword evidence="1" id="KW-0472">Membrane</keyword>
<dbReference type="eggNOG" id="ENOG50336XW">
    <property type="taxonomic scope" value="Bacteria"/>
</dbReference>
<sequence>MIGIIVCVGASSMLITFHKYALFVGIIAIALMHYFYTDPTSLPHHTTSVTESVPLCVLSTTPCQQGDATITLDKDVIRPMEKARIVVEWPALSEDIEQLALSLEGEEMMMGVYRMQLMREAGTSHFSSELMLPFCTSDAMTWVGSAHPVTDDPQAPHRNRLSLSIRMIK</sequence>
<comment type="caution">
    <text evidence="2">The sequence shown here is derived from an EMBL/GenBank/DDBJ whole genome shotgun (WGS) entry which is preliminary data.</text>
</comment>
<evidence type="ECO:0000313" key="3">
    <source>
        <dbReference type="Proteomes" id="UP000029227"/>
    </source>
</evidence>
<protein>
    <submittedName>
        <fullName evidence="2">Uncharacterized protein</fullName>
    </submittedName>
</protein>
<accession>A0A090QN85</accession>
<name>A0A090QN85_9GAMM</name>
<evidence type="ECO:0000313" key="2">
    <source>
        <dbReference type="EMBL" id="GAL03284.1"/>
    </source>
</evidence>
<dbReference type="EMBL" id="BBMN01000001">
    <property type="protein sequence ID" value="GAL03284.1"/>
    <property type="molecule type" value="Genomic_DNA"/>
</dbReference>
<organism evidence="2 3">
    <name type="scientific">Photobacterium aphoticum</name>
    <dbReference type="NCBI Taxonomy" id="754436"/>
    <lineage>
        <taxon>Bacteria</taxon>
        <taxon>Pseudomonadati</taxon>
        <taxon>Pseudomonadota</taxon>
        <taxon>Gammaproteobacteria</taxon>
        <taxon>Vibrionales</taxon>
        <taxon>Vibrionaceae</taxon>
        <taxon>Photobacterium</taxon>
    </lineage>
</organism>
<keyword evidence="1" id="KW-0812">Transmembrane</keyword>
<reference evidence="2 3" key="1">
    <citation type="journal article" date="2014" name="Genome Announc.">
        <title>Draft Genome Sequences of Two Vibrionaceae Species, Vibrio ponticus C121 and Photobacterium aphoticum C119, Isolated as Coral Reef Microbiota.</title>
        <authorList>
            <person name="Al-saari N."/>
            <person name="Meirelles P.M."/>
            <person name="Mino S."/>
            <person name="Suda W."/>
            <person name="Oshima K."/>
            <person name="Hattori M."/>
            <person name="Ohkuma M."/>
            <person name="Thompson F.L."/>
            <person name="Gomez-Gil B."/>
            <person name="Sawabe T."/>
            <person name="Sawabe T."/>
        </authorList>
    </citation>
    <scope>NUCLEOTIDE SEQUENCE [LARGE SCALE GENOMIC DNA]</scope>
    <source>
        <strain evidence="2 3">JCM 19237</strain>
    </source>
</reference>
<gene>
    <name evidence="2" type="ORF">JCM19237_6177</name>
</gene>
<dbReference type="STRING" id="754436.JCM19237_6177"/>
<feature type="transmembrane region" description="Helical" evidence="1">
    <location>
        <begin position="20"/>
        <end position="36"/>
    </location>
</feature>
<dbReference type="Proteomes" id="UP000029227">
    <property type="component" value="Unassembled WGS sequence"/>
</dbReference>